<proteinExistence type="predicted"/>
<comment type="caution">
    <text evidence="1">The sequence shown here is derived from an EMBL/GenBank/DDBJ whole genome shotgun (WGS) entry which is preliminary data.</text>
</comment>
<sequence>MLSAILADNNFTKYMKYFAYQAVVKMFTFFLLIMTTMFVAPTVLAVSCAGFNFPTGPGKCSSDSSENGTTQFNNNDKQYHWSCSNFNQTVDCYSNTCGDGIANNGEVCDGTDLKSNTCVGLGFSGGTLKCSSVCGFDITSCTASVCGNNKRETSEDCDGTDLGGKTCADLGFKEGTLSCSDCSFNTSACTNADTCRNKLLDAGENCDIINGTAVYKDSKNNCQAWGYNAGTLRCESNCSIAGCYQMREYCGNGVKGPFEECDSLDFDGKTCADFGDFNSGTLLCGTPLPFPDQACKVSTVNCVKTEECQAISSAPAINEFVITGKECGLANNSFFDLETGPVAGFCSPFDQEPDEHLLSYKIKIGFHSLDRTSSNQPTGWTWKCGLATCRAYPKARCNMSWSVNSVCDADASSQALSKTAGESVFKSKSFKDFDTTGFCTVGRYTPVFKDSITGEILGQYLQQGSTPNTNNCLKNKTDGKVWDKRYNLVWVCVNQPVADKLPLSNVVCSAGFGDEGRCSNVNGKDFSLGLWGEEKRDLCANNDFWKQRDKTDAELCGARNIAINKRFVREASDPKYPLINLQWFFRWDCQSKNEVAAKDGKLVTRYGSEAACATKFNGWCQTNDSDGLCGNDINGLFPSITDPKLPGTSKDPYGLCLIGSLVGSVTYNTETDTWNWKCSPYYPNGTPRNGAKNPASCSVKAKAACGPADSKGFTSEAELRVANDVNLCSVGKAFNGVKKNGNLWYWQCQQTKDSNLMAGCQAFQGCGDANQKTLSSEYFNSSSQASGFLCAKDISVSGSIEITENSDGSGWNWQCDSGKYKCQAAKLACGSAIKETVSDYIFLNHRIRINNFLCNGQFAPDFQTTVTDQYGVLNWSCYESKINQSAVAQIDCSVGKYACPIINERIAPIDLQDKYNAKQYSEFCTYGAEPVGLFSWTKDTGMTTAYYDSDAYWAKWRCQDSKGNYVTETCHWVYKSKVYKCGNLNGTEVNNKETAQTIVNAYFQQPRNGTLCTELATVDNLSYSDHEVTWQCVAPEDHNKILAAGCSMSWE</sequence>
<evidence type="ECO:0008006" key="3">
    <source>
        <dbReference type="Google" id="ProtNLM"/>
    </source>
</evidence>
<evidence type="ECO:0000313" key="2">
    <source>
        <dbReference type="Proteomes" id="UP000228533"/>
    </source>
</evidence>
<accession>A0A2M6WT94</accession>
<dbReference type="Proteomes" id="UP000228533">
    <property type="component" value="Unassembled WGS sequence"/>
</dbReference>
<organism evidence="1 2">
    <name type="scientific">Candidatus Falkowbacteria bacterium CG10_big_fil_rev_8_21_14_0_10_37_14</name>
    <dbReference type="NCBI Taxonomy" id="1974561"/>
    <lineage>
        <taxon>Bacteria</taxon>
        <taxon>Candidatus Falkowiibacteriota</taxon>
    </lineage>
</organism>
<dbReference type="AlphaFoldDB" id="A0A2M6WT94"/>
<evidence type="ECO:0000313" key="1">
    <source>
        <dbReference type="EMBL" id="PIT95961.1"/>
    </source>
</evidence>
<protein>
    <recommendedName>
        <fullName evidence="3">SRCR domain-containing protein</fullName>
    </recommendedName>
</protein>
<name>A0A2M6WT94_9BACT</name>
<reference evidence="2" key="1">
    <citation type="submission" date="2017-09" db="EMBL/GenBank/DDBJ databases">
        <title>Depth-based differentiation of microbial function through sediment-hosted aquifers and enrichment of novel symbionts in the deep terrestrial subsurface.</title>
        <authorList>
            <person name="Probst A.J."/>
            <person name="Ladd B."/>
            <person name="Jarett J.K."/>
            <person name="Geller-Mcgrath D.E."/>
            <person name="Sieber C.M.K."/>
            <person name="Emerson J.B."/>
            <person name="Anantharaman K."/>
            <person name="Thomas B.C."/>
            <person name="Malmstrom R."/>
            <person name="Stieglmeier M."/>
            <person name="Klingl A."/>
            <person name="Woyke T."/>
            <person name="Ryan C.M."/>
            <person name="Banfield J.F."/>
        </authorList>
    </citation>
    <scope>NUCLEOTIDE SEQUENCE [LARGE SCALE GENOMIC DNA]</scope>
</reference>
<dbReference type="EMBL" id="PFAM01000016">
    <property type="protein sequence ID" value="PIT95961.1"/>
    <property type="molecule type" value="Genomic_DNA"/>
</dbReference>
<gene>
    <name evidence="1" type="ORF">COT94_02835</name>
</gene>